<dbReference type="Proteomes" id="UP000299102">
    <property type="component" value="Unassembled WGS sequence"/>
</dbReference>
<sequence>MGIKVSRFKLSLPRWRVPVLTPRGRQTVDRVRRSGFLGVPRICMSLCTPPSLSSLDTHCFGDGAGHQLCGSRWPRSEGLSSEACNLK</sequence>
<proteinExistence type="predicted"/>
<dbReference type="EMBL" id="BGZK01000640">
    <property type="protein sequence ID" value="GBP54143.1"/>
    <property type="molecule type" value="Genomic_DNA"/>
</dbReference>
<comment type="caution">
    <text evidence="1">The sequence shown here is derived from an EMBL/GenBank/DDBJ whole genome shotgun (WGS) entry which is preliminary data.</text>
</comment>
<organism evidence="1 2">
    <name type="scientific">Eumeta variegata</name>
    <name type="common">Bagworm moth</name>
    <name type="synonym">Eumeta japonica</name>
    <dbReference type="NCBI Taxonomy" id="151549"/>
    <lineage>
        <taxon>Eukaryota</taxon>
        <taxon>Metazoa</taxon>
        <taxon>Ecdysozoa</taxon>
        <taxon>Arthropoda</taxon>
        <taxon>Hexapoda</taxon>
        <taxon>Insecta</taxon>
        <taxon>Pterygota</taxon>
        <taxon>Neoptera</taxon>
        <taxon>Endopterygota</taxon>
        <taxon>Lepidoptera</taxon>
        <taxon>Glossata</taxon>
        <taxon>Ditrysia</taxon>
        <taxon>Tineoidea</taxon>
        <taxon>Psychidae</taxon>
        <taxon>Oiketicinae</taxon>
        <taxon>Eumeta</taxon>
    </lineage>
</organism>
<reference evidence="1 2" key="1">
    <citation type="journal article" date="2019" name="Commun. Biol.">
        <title>The bagworm genome reveals a unique fibroin gene that provides high tensile strength.</title>
        <authorList>
            <person name="Kono N."/>
            <person name="Nakamura H."/>
            <person name="Ohtoshi R."/>
            <person name="Tomita M."/>
            <person name="Numata K."/>
            <person name="Arakawa K."/>
        </authorList>
    </citation>
    <scope>NUCLEOTIDE SEQUENCE [LARGE SCALE GENOMIC DNA]</scope>
</reference>
<keyword evidence="2" id="KW-1185">Reference proteome</keyword>
<evidence type="ECO:0000313" key="1">
    <source>
        <dbReference type="EMBL" id="GBP54143.1"/>
    </source>
</evidence>
<evidence type="ECO:0000313" key="2">
    <source>
        <dbReference type="Proteomes" id="UP000299102"/>
    </source>
</evidence>
<accession>A0A4C1WT43</accession>
<name>A0A4C1WT43_EUMVA</name>
<protein>
    <submittedName>
        <fullName evidence="1">Uncharacterized protein</fullName>
    </submittedName>
</protein>
<dbReference type="AlphaFoldDB" id="A0A4C1WT43"/>
<gene>
    <name evidence="1" type="ORF">EVAR_46509_1</name>
</gene>